<organism evidence="6 7">
    <name type="scientific">Nakamurella alba</name>
    <dbReference type="NCBI Taxonomy" id="2665158"/>
    <lineage>
        <taxon>Bacteria</taxon>
        <taxon>Bacillati</taxon>
        <taxon>Actinomycetota</taxon>
        <taxon>Actinomycetes</taxon>
        <taxon>Nakamurellales</taxon>
        <taxon>Nakamurellaceae</taxon>
        <taxon>Nakamurella</taxon>
    </lineage>
</organism>
<evidence type="ECO:0000256" key="3">
    <source>
        <dbReference type="ARBA" id="ARBA00023239"/>
    </source>
</evidence>
<dbReference type="EC" id="4.2.1.17" evidence="2"/>
<name>A0A7K1FGT4_9ACTN</name>
<dbReference type="EMBL" id="WLYK01000001">
    <property type="protein sequence ID" value="MTD12493.1"/>
    <property type="molecule type" value="Genomic_DNA"/>
</dbReference>
<dbReference type="SUPFAM" id="SSF52096">
    <property type="entry name" value="ClpP/crotonase"/>
    <property type="match status" value="1"/>
</dbReference>
<comment type="catalytic activity">
    <reaction evidence="5">
        <text>a 4-saturated-(3S)-3-hydroxyacyl-CoA = a (3E)-enoyl-CoA + H2O</text>
        <dbReference type="Rhea" id="RHEA:20724"/>
        <dbReference type="ChEBI" id="CHEBI:15377"/>
        <dbReference type="ChEBI" id="CHEBI:58521"/>
        <dbReference type="ChEBI" id="CHEBI:137480"/>
        <dbReference type="EC" id="4.2.1.17"/>
    </reaction>
</comment>
<dbReference type="FunFam" id="3.90.226.10:FF:000009">
    <property type="entry name" value="Carnitinyl-CoA dehydratase"/>
    <property type="match status" value="1"/>
</dbReference>
<dbReference type="Proteomes" id="UP000460221">
    <property type="component" value="Unassembled WGS sequence"/>
</dbReference>
<evidence type="ECO:0000256" key="2">
    <source>
        <dbReference type="ARBA" id="ARBA00012076"/>
    </source>
</evidence>
<dbReference type="Pfam" id="PF00378">
    <property type="entry name" value="ECH_1"/>
    <property type="match status" value="1"/>
</dbReference>
<dbReference type="InterPro" id="IPR029045">
    <property type="entry name" value="ClpP/crotonase-like_dom_sf"/>
</dbReference>
<dbReference type="PANTHER" id="PTHR11941">
    <property type="entry name" value="ENOYL-COA HYDRATASE-RELATED"/>
    <property type="match status" value="1"/>
</dbReference>
<reference evidence="6 7" key="1">
    <citation type="submission" date="2019-11" db="EMBL/GenBank/DDBJ databases">
        <authorList>
            <person name="Jiang L.-Q."/>
        </authorList>
    </citation>
    <scope>NUCLEOTIDE SEQUENCE [LARGE SCALE GENOMIC DNA]</scope>
    <source>
        <strain evidence="6 7">YIM 132087</strain>
    </source>
</reference>
<accession>A0A7K1FGT4</accession>
<dbReference type="InterPro" id="IPR001753">
    <property type="entry name" value="Enoyl-CoA_hydra/iso"/>
</dbReference>
<dbReference type="CDD" id="cd06558">
    <property type="entry name" value="crotonase-like"/>
    <property type="match status" value="1"/>
</dbReference>
<comment type="caution">
    <text evidence="6">The sequence shown here is derived from an EMBL/GenBank/DDBJ whole genome shotgun (WGS) entry which is preliminary data.</text>
</comment>
<protein>
    <recommendedName>
        <fullName evidence="2">enoyl-CoA hydratase</fullName>
        <ecNumber evidence="2">4.2.1.17</ecNumber>
    </recommendedName>
</protein>
<evidence type="ECO:0000313" key="7">
    <source>
        <dbReference type="Proteomes" id="UP000460221"/>
    </source>
</evidence>
<comment type="catalytic activity">
    <reaction evidence="4">
        <text>a (3S)-3-hydroxyacyl-CoA = a (2E)-enoyl-CoA + H2O</text>
        <dbReference type="Rhea" id="RHEA:16105"/>
        <dbReference type="ChEBI" id="CHEBI:15377"/>
        <dbReference type="ChEBI" id="CHEBI:57318"/>
        <dbReference type="ChEBI" id="CHEBI:58856"/>
        <dbReference type="EC" id="4.2.1.17"/>
    </reaction>
</comment>
<sequence length="272" mass="27526">MTSTATTTGPSAAAGAPVPAVAHEIDGDLQVITLQRPKANALGEPIIDGINAALDAADAAGGVKYVVVASALPGFFAAGADIKLMAEADAEGFLAYGNRLRGALDRLASADRITVAAVDGLALGGGLELAMACTLRVGGADASFGLPEVRLGLIPGAGGTQRLPRLVGRGRALDIMLTARQVPAEEAHVIGLVDRLVPAGTALQHALELVAGLRGMSLPAQQAVIRTVDAAADLPLEQGLAFEVTQEQELFETGEAAEGIAAFVGKRAPRFG</sequence>
<dbReference type="AlphaFoldDB" id="A0A7K1FGT4"/>
<dbReference type="Gene3D" id="1.10.12.10">
    <property type="entry name" value="Lyase 2-enoyl-coa Hydratase, Chain A, domain 2"/>
    <property type="match status" value="1"/>
</dbReference>
<evidence type="ECO:0000256" key="4">
    <source>
        <dbReference type="ARBA" id="ARBA00023709"/>
    </source>
</evidence>
<evidence type="ECO:0000313" key="6">
    <source>
        <dbReference type="EMBL" id="MTD12493.1"/>
    </source>
</evidence>
<keyword evidence="7" id="KW-1185">Reference proteome</keyword>
<dbReference type="PANTHER" id="PTHR11941:SF54">
    <property type="entry name" value="ENOYL-COA HYDRATASE, MITOCHONDRIAL"/>
    <property type="match status" value="1"/>
</dbReference>
<proteinExistence type="inferred from homology"/>
<keyword evidence="3" id="KW-0456">Lyase</keyword>
<dbReference type="InterPro" id="IPR014748">
    <property type="entry name" value="Enoyl-CoA_hydra_C"/>
</dbReference>
<comment type="similarity">
    <text evidence="1">Belongs to the enoyl-CoA hydratase/isomerase family.</text>
</comment>
<dbReference type="RefSeq" id="WP_154766551.1">
    <property type="nucleotide sequence ID" value="NZ_WLYK01000001.1"/>
</dbReference>
<dbReference type="GO" id="GO:0004300">
    <property type="term" value="F:enoyl-CoA hydratase activity"/>
    <property type="evidence" value="ECO:0007669"/>
    <property type="project" value="UniProtKB-EC"/>
</dbReference>
<dbReference type="GO" id="GO:0006635">
    <property type="term" value="P:fatty acid beta-oxidation"/>
    <property type="evidence" value="ECO:0007669"/>
    <property type="project" value="TreeGrafter"/>
</dbReference>
<gene>
    <name evidence="6" type="ORF">GIS00_00860</name>
</gene>
<evidence type="ECO:0000256" key="1">
    <source>
        <dbReference type="ARBA" id="ARBA00005254"/>
    </source>
</evidence>
<evidence type="ECO:0000256" key="5">
    <source>
        <dbReference type="ARBA" id="ARBA00023717"/>
    </source>
</evidence>
<dbReference type="Gene3D" id="3.90.226.10">
    <property type="entry name" value="2-enoyl-CoA Hydratase, Chain A, domain 1"/>
    <property type="match status" value="1"/>
</dbReference>